<protein>
    <submittedName>
        <fullName evidence="9">Basic-leucine zipper transcription factor family protein, putative isoform 2</fullName>
    </submittedName>
</protein>
<dbReference type="SMART" id="SM00338">
    <property type="entry name" value="BRLZ"/>
    <property type="match status" value="1"/>
</dbReference>
<dbReference type="Proteomes" id="UP000436088">
    <property type="component" value="Unassembled WGS sequence"/>
</dbReference>
<evidence type="ECO:0000313" key="10">
    <source>
        <dbReference type="Proteomes" id="UP000436088"/>
    </source>
</evidence>
<dbReference type="GO" id="GO:0003700">
    <property type="term" value="F:DNA-binding transcription factor activity"/>
    <property type="evidence" value="ECO:0007669"/>
    <property type="project" value="InterPro"/>
</dbReference>
<dbReference type="EMBL" id="VEPZ02001323">
    <property type="protein sequence ID" value="KAE8680573.1"/>
    <property type="molecule type" value="Genomic_DNA"/>
</dbReference>
<comment type="subcellular location">
    <subcellularLocation>
        <location evidence="1">Nucleus</location>
    </subcellularLocation>
</comment>
<proteinExistence type="inferred from homology"/>
<feature type="domain" description="BZIP" evidence="8">
    <location>
        <begin position="209"/>
        <end position="273"/>
    </location>
</feature>
<dbReference type="PANTHER" id="PTHR45967">
    <property type="entry name" value="G-BOX-BINDING FACTOR 3-RELATED"/>
    <property type="match status" value="1"/>
</dbReference>
<dbReference type="PANTHER" id="PTHR45967:SF28">
    <property type="entry name" value="BASIC-LEUCINE ZIPPER (BZIP) TRANSCRIPTION FACTOR FAMILY PROTEIN"/>
    <property type="match status" value="1"/>
</dbReference>
<evidence type="ECO:0000259" key="8">
    <source>
        <dbReference type="SMART" id="SM00338"/>
    </source>
</evidence>
<evidence type="ECO:0000256" key="7">
    <source>
        <dbReference type="SAM" id="Coils"/>
    </source>
</evidence>
<dbReference type="InterPro" id="IPR004827">
    <property type="entry name" value="bZIP"/>
</dbReference>
<keyword evidence="10" id="KW-1185">Reference proteome</keyword>
<dbReference type="InterPro" id="IPR044827">
    <property type="entry name" value="GBF-like"/>
</dbReference>
<dbReference type="CDD" id="cd14702">
    <property type="entry name" value="bZIP_plant_GBF1"/>
    <property type="match status" value="1"/>
</dbReference>
<keyword evidence="4" id="KW-0238">DNA-binding</keyword>
<evidence type="ECO:0000256" key="5">
    <source>
        <dbReference type="ARBA" id="ARBA00023163"/>
    </source>
</evidence>
<sequence>MEHSSMWRACTSKRTFRIGILCAILTLVAKVMAKRLNHTQNDPNENMSQSIPAFTLIWYLSAIKDQSMVSQQQIQVASTTEVMESVEAEQDAVSRNMIHHYAAINTSNGVLRSTRNAEKETHGLHRMLTNNDSDLQMIRERKILFNIVGMPEKDVREDKQQSQMTGNVALVKSVKAGKKAEPVKLSTQCVEKYMSGGRWRSRQNLTETEKEERRLCRILANRESARQTISRRQALSENLTLKVADLTRENENLKRAKELAMKEYLSQESTNKDLKAEMAKANKADEVEAPGEVNALPLVHFSSDHGNGLHPHPSCGINEKEAYGSLEASSNNMNYTPPRPLPDGGGQCVRFHIKEEVLVLTPPCSAGATFVEEQENEPDHVVNTEGTPIRVCHIIDALPEENQESTNSISKEVQDAVTAAEARRRKELIKLKNLQGRQCRVQQ</sequence>
<comment type="caution">
    <text evidence="9">The sequence shown here is derived from an EMBL/GenBank/DDBJ whole genome shotgun (WGS) entry which is preliminary data.</text>
</comment>
<dbReference type="AlphaFoldDB" id="A0A6A2YMJ2"/>
<dbReference type="GO" id="GO:0005634">
    <property type="term" value="C:nucleus"/>
    <property type="evidence" value="ECO:0007669"/>
    <property type="project" value="UniProtKB-SubCell"/>
</dbReference>
<feature type="coiled-coil region" evidence="7">
    <location>
        <begin position="236"/>
        <end position="284"/>
    </location>
</feature>
<keyword evidence="5" id="KW-0804">Transcription</keyword>
<name>A0A6A2YMJ2_HIBSY</name>
<keyword evidence="3" id="KW-0805">Transcription regulation</keyword>
<evidence type="ECO:0000256" key="3">
    <source>
        <dbReference type="ARBA" id="ARBA00023015"/>
    </source>
</evidence>
<organism evidence="9 10">
    <name type="scientific">Hibiscus syriacus</name>
    <name type="common">Rose of Sharon</name>
    <dbReference type="NCBI Taxonomy" id="106335"/>
    <lineage>
        <taxon>Eukaryota</taxon>
        <taxon>Viridiplantae</taxon>
        <taxon>Streptophyta</taxon>
        <taxon>Embryophyta</taxon>
        <taxon>Tracheophyta</taxon>
        <taxon>Spermatophyta</taxon>
        <taxon>Magnoliopsida</taxon>
        <taxon>eudicotyledons</taxon>
        <taxon>Gunneridae</taxon>
        <taxon>Pentapetalae</taxon>
        <taxon>rosids</taxon>
        <taxon>malvids</taxon>
        <taxon>Malvales</taxon>
        <taxon>Malvaceae</taxon>
        <taxon>Malvoideae</taxon>
        <taxon>Hibiscus</taxon>
    </lineage>
</organism>
<dbReference type="InterPro" id="IPR045314">
    <property type="entry name" value="bZIP_plant_GBF1"/>
</dbReference>
<evidence type="ECO:0000256" key="1">
    <source>
        <dbReference type="ARBA" id="ARBA00004123"/>
    </source>
</evidence>
<evidence type="ECO:0000256" key="2">
    <source>
        <dbReference type="ARBA" id="ARBA00007163"/>
    </source>
</evidence>
<accession>A0A6A2YMJ2</accession>
<comment type="similarity">
    <text evidence="2">Belongs to the bZIP family.</text>
</comment>
<evidence type="ECO:0000256" key="6">
    <source>
        <dbReference type="ARBA" id="ARBA00023242"/>
    </source>
</evidence>
<keyword evidence="7" id="KW-0175">Coiled coil</keyword>
<keyword evidence="6" id="KW-0539">Nucleus</keyword>
<reference evidence="9" key="1">
    <citation type="submission" date="2019-09" db="EMBL/GenBank/DDBJ databases">
        <title>Draft genome information of white flower Hibiscus syriacus.</title>
        <authorList>
            <person name="Kim Y.-M."/>
        </authorList>
    </citation>
    <scope>NUCLEOTIDE SEQUENCE [LARGE SCALE GENOMIC DNA]</scope>
    <source>
        <strain evidence="9">YM2019G1</strain>
    </source>
</reference>
<evidence type="ECO:0000256" key="4">
    <source>
        <dbReference type="ARBA" id="ARBA00023125"/>
    </source>
</evidence>
<dbReference type="GO" id="GO:0043565">
    <property type="term" value="F:sequence-specific DNA binding"/>
    <property type="evidence" value="ECO:0007669"/>
    <property type="project" value="InterPro"/>
</dbReference>
<gene>
    <name evidence="9" type="ORF">F3Y22_tig00111378pilonHSYRG00044</name>
</gene>
<evidence type="ECO:0000313" key="9">
    <source>
        <dbReference type="EMBL" id="KAE8680573.1"/>
    </source>
</evidence>